<proteinExistence type="predicted"/>
<dbReference type="VEuPathDB" id="ToxoDB:ETH2_1355100"/>
<evidence type="ECO:0000313" key="2">
    <source>
        <dbReference type="EMBL" id="CDJ44938.1"/>
    </source>
</evidence>
<dbReference type="EMBL" id="HG677859">
    <property type="protein sequence ID" value="CDJ44938.1"/>
    <property type="molecule type" value="Genomic_DNA"/>
</dbReference>
<feature type="compositionally biased region" description="Low complexity" evidence="1">
    <location>
        <begin position="126"/>
        <end position="146"/>
    </location>
</feature>
<sequence length="600" mass="61673">MVNWGSSPGWGPTWPRKAPASARNQQEGPSGPPGPPAGPCGPQRGPARGAARGPPCPPQESPRALWGPIKGRGPLGCLGSSPVEGLDQPRGVGASERGPPGAPPVSGAILGGPLRSTGAPMGGPRGPSRGPAGLGAPSGLAVSGAPRGPLGAKAAGRPSGEAAGGLKMPLIEKALGAPKGTSIGAPRSPLKGALGASLQCFGAPLKPLQQRVGAPLGASVRPGASSSTTQRERVPGGPPLARSCPSQQLQRAAALRGGPTSRASLLPWGPYHHCTEPPLERGPSAAGKSQGAPSLQRPAEKPQKLSGCGQQQTPPHRGPQEEAPMPLCSYVEPLPRSFLEGLRLQGISLGPEEAAAYDAAVRSNCLLWLPLNRRELLLLPALVVYTFLQNFSVASQTICCLAATPRGALQLQGALQRAFALLLQQPQGDCSAPGGPSGGSGVGPHPLIVRLCSPRSTAATAAADYREKLWQKAQLQVKWGDPATWEAYRGALKEFTEALRDQKGVRGPHSFAAAKQPAAAQERITEESKETKETKETKMTKKTEPEAEKKRNLPLQLWACCCCAAAAVAPKDPTRKAAAKSPPAPSSLSVRQVSARGAAV</sequence>
<organism evidence="2 3">
    <name type="scientific">Eimeria tenella</name>
    <name type="common">Coccidian parasite</name>
    <dbReference type="NCBI Taxonomy" id="5802"/>
    <lineage>
        <taxon>Eukaryota</taxon>
        <taxon>Sar</taxon>
        <taxon>Alveolata</taxon>
        <taxon>Apicomplexa</taxon>
        <taxon>Conoidasida</taxon>
        <taxon>Coccidia</taxon>
        <taxon>Eucoccidiorida</taxon>
        <taxon>Eimeriorina</taxon>
        <taxon>Eimeriidae</taxon>
        <taxon>Eimeria</taxon>
    </lineage>
</organism>
<dbReference type="Proteomes" id="UP000030747">
    <property type="component" value="Unassembled WGS sequence"/>
</dbReference>
<reference evidence="2" key="2">
    <citation type="submission" date="2013-10" db="EMBL/GenBank/DDBJ databases">
        <authorList>
            <person name="Aslett M."/>
        </authorList>
    </citation>
    <scope>NUCLEOTIDE SEQUENCE [LARGE SCALE GENOMIC DNA]</scope>
    <source>
        <strain evidence="2">Houghton</strain>
    </source>
</reference>
<feature type="region of interest" description="Disordered" evidence="1">
    <location>
        <begin position="572"/>
        <end position="600"/>
    </location>
</feature>
<name>U6L6X7_EIMTE</name>
<feature type="region of interest" description="Disordered" evidence="1">
    <location>
        <begin position="504"/>
        <end position="549"/>
    </location>
</feature>
<dbReference type="GeneID" id="25256285"/>
<evidence type="ECO:0000313" key="3">
    <source>
        <dbReference type="Proteomes" id="UP000030747"/>
    </source>
</evidence>
<dbReference type="RefSeq" id="XP_013235685.1">
    <property type="nucleotide sequence ID" value="XM_013380231.1"/>
</dbReference>
<feature type="compositionally biased region" description="Basic and acidic residues" evidence="1">
    <location>
        <begin position="523"/>
        <end position="549"/>
    </location>
</feature>
<gene>
    <name evidence="2" type="ORF">ETH_00036220</name>
</gene>
<feature type="region of interest" description="Disordered" evidence="1">
    <location>
        <begin position="213"/>
        <end position="325"/>
    </location>
</feature>
<feature type="compositionally biased region" description="Pro residues" evidence="1">
    <location>
        <begin position="30"/>
        <end position="39"/>
    </location>
</feature>
<reference evidence="2" key="1">
    <citation type="submission" date="2013-10" db="EMBL/GenBank/DDBJ databases">
        <title>Genomic analysis of the causative agents of coccidiosis in chickens.</title>
        <authorList>
            <person name="Reid A.J."/>
            <person name="Blake D."/>
            <person name="Billington K."/>
            <person name="Browne H."/>
            <person name="Dunn M."/>
            <person name="Hung S."/>
            <person name="Kawahara F."/>
            <person name="Miranda-Saavedra D."/>
            <person name="Mourier T."/>
            <person name="Nagra H."/>
            <person name="Otto T.D."/>
            <person name="Rawlings N."/>
            <person name="Sanchez A."/>
            <person name="Sanders M."/>
            <person name="Subramaniam C."/>
            <person name="Tay Y."/>
            <person name="Dear P."/>
            <person name="Doerig C."/>
            <person name="Gruber A."/>
            <person name="Parkinson J."/>
            <person name="Shirley M."/>
            <person name="Wan K.L."/>
            <person name="Berriman M."/>
            <person name="Tomley F."/>
            <person name="Pain A."/>
        </authorList>
    </citation>
    <scope>NUCLEOTIDE SEQUENCE [LARGE SCALE GENOMIC DNA]</scope>
    <source>
        <strain evidence="2">Houghton</strain>
    </source>
</reference>
<dbReference type="VEuPathDB" id="ToxoDB:ETH_00036220"/>
<feature type="compositionally biased region" description="Low complexity" evidence="1">
    <location>
        <begin position="512"/>
        <end position="521"/>
    </location>
</feature>
<accession>U6L6X7</accession>
<dbReference type="AlphaFoldDB" id="U6L6X7"/>
<feature type="compositionally biased region" description="Low complexity" evidence="1">
    <location>
        <begin position="40"/>
        <end position="53"/>
    </location>
</feature>
<evidence type="ECO:0000256" key="1">
    <source>
        <dbReference type="SAM" id="MobiDB-lite"/>
    </source>
</evidence>
<feature type="region of interest" description="Disordered" evidence="1">
    <location>
        <begin position="1"/>
        <end position="164"/>
    </location>
</feature>
<protein>
    <submittedName>
        <fullName evidence="2">Uncharacterized protein</fullName>
    </submittedName>
</protein>
<keyword evidence="3" id="KW-1185">Reference proteome</keyword>